<evidence type="ECO:0000256" key="2">
    <source>
        <dbReference type="RuleBase" id="RU003651"/>
    </source>
</evidence>
<dbReference type="Pfam" id="PF21126">
    <property type="entry name" value="KATNA1_MIT"/>
    <property type="match status" value="1"/>
</dbReference>
<accession>A0A1J4J762</accession>
<evidence type="ECO:0000313" key="6">
    <source>
        <dbReference type="Proteomes" id="UP000179807"/>
    </source>
</evidence>
<evidence type="ECO:0000313" key="5">
    <source>
        <dbReference type="EMBL" id="OHS94497.1"/>
    </source>
</evidence>
<evidence type="ECO:0000256" key="1">
    <source>
        <dbReference type="ARBA" id="ARBA00006914"/>
    </source>
</evidence>
<dbReference type="GO" id="GO:0005524">
    <property type="term" value="F:ATP binding"/>
    <property type="evidence" value="ECO:0007669"/>
    <property type="project" value="UniProtKB-KW"/>
</dbReference>
<dbReference type="Gene3D" id="3.40.50.300">
    <property type="entry name" value="P-loop containing nucleotide triphosphate hydrolases"/>
    <property type="match status" value="1"/>
</dbReference>
<keyword evidence="6" id="KW-1185">Reference proteome</keyword>
<dbReference type="InterPro" id="IPR027417">
    <property type="entry name" value="P-loop_NTPase"/>
</dbReference>
<dbReference type="CDD" id="cd21748">
    <property type="entry name" value="Kp60-NTD"/>
    <property type="match status" value="1"/>
</dbReference>
<feature type="region of interest" description="Disordered" evidence="3">
    <location>
        <begin position="104"/>
        <end position="170"/>
    </location>
</feature>
<dbReference type="InterPro" id="IPR003960">
    <property type="entry name" value="ATPase_AAA_CS"/>
</dbReference>
<dbReference type="VEuPathDB" id="TrichDB:TRFO_11128"/>
<dbReference type="PANTHER" id="PTHR23074">
    <property type="entry name" value="AAA DOMAIN-CONTAINING"/>
    <property type="match status" value="1"/>
</dbReference>
<dbReference type="InterPro" id="IPR041569">
    <property type="entry name" value="AAA_lid_3"/>
</dbReference>
<dbReference type="GO" id="GO:0016887">
    <property type="term" value="F:ATP hydrolysis activity"/>
    <property type="evidence" value="ECO:0007669"/>
    <property type="project" value="InterPro"/>
</dbReference>
<dbReference type="EMBL" id="MLAK01001315">
    <property type="protein sequence ID" value="OHS94497.1"/>
    <property type="molecule type" value="Genomic_DNA"/>
</dbReference>
<dbReference type="InterPro" id="IPR050304">
    <property type="entry name" value="MT-severing_AAA_ATPase"/>
</dbReference>
<keyword evidence="2" id="KW-0067">ATP-binding</keyword>
<evidence type="ECO:0000259" key="4">
    <source>
        <dbReference type="SMART" id="SM00382"/>
    </source>
</evidence>
<dbReference type="SMART" id="SM00382">
    <property type="entry name" value="AAA"/>
    <property type="match status" value="1"/>
</dbReference>
<reference evidence="5" key="1">
    <citation type="submission" date="2016-10" db="EMBL/GenBank/DDBJ databases">
        <authorList>
            <person name="Benchimol M."/>
            <person name="Almeida L.G."/>
            <person name="Vasconcelos A.T."/>
            <person name="Perreira-Neves A."/>
            <person name="Rosa I.A."/>
            <person name="Tasca T."/>
            <person name="Bogo M.R."/>
            <person name="de Souza W."/>
        </authorList>
    </citation>
    <scope>NUCLEOTIDE SEQUENCE [LARGE SCALE GENOMIC DNA]</scope>
    <source>
        <strain evidence="5">K</strain>
    </source>
</reference>
<feature type="domain" description="AAA+ ATPase" evidence="4">
    <location>
        <begin position="226"/>
        <end position="364"/>
    </location>
</feature>
<dbReference type="SUPFAM" id="SSF52540">
    <property type="entry name" value="P-loop containing nucleoside triphosphate hydrolases"/>
    <property type="match status" value="1"/>
</dbReference>
<name>A0A1J4J762_9EUKA</name>
<dbReference type="Gene3D" id="1.20.58.80">
    <property type="entry name" value="Phosphotransferase system, lactose/cellobiose-type IIA subunit"/>
    <property type="match status" value="1"/>
</dbReference>
<dbReference type="InterPro" id="IPR048611">
    <property type="entry name" value="KATNA1_MIT"/>
</dbReference>
<keyword evidence="2" id="KW-0547">Nucleotide-binding</keyword>
<evidence type="ECO:0000256" key="3">
    <source>
        <dbReference type="SAM" id="MobiDB-lite"/>
    </source>
</evidence>
<dbReference type="Pfam" id="PF00004">
    <property type="entry name" value="AAA"/>
    <property type="match status" value="1"/>
</dbReference>
<feature type="compositionally biased region" description="Polar residues" evidence="3">
    <location>
        <begin position="152"/>
        <end position="165"/>
    </location>
</feature>
<dbReference type="Pfam" id="PF17862">
    <property type="entry name" value="AAA_lid_3"/>
    <property type="match status" value="1"/>
</dbReference>
<gene>
    <name evidence="5" type="ORF">TRFO_11128</name>
</gene>
<dbReference type="Gene3D" id="1.10.8.60">
    <property type="match status" value="1"/>
</dbReference>
<dbReference type="AlphaFoldDB" id="A0A1J4J762"/>
<comment type="caution">
    <text evidence="5">The sequence shown here is derived from an EMBL/GenBank/DDBJ whole genome shotgun (WGS) entry which is preliminary data.</text>
</comment>
<comment type="similarity">
    <text evidence="1 2">Belongs to the AAA ATPase family.</text>
</comment>
<dbReference type="Proteomes" id="UP000179807">
    <property type="component" value="Unassembled WGS sequence"/>
</dbReference>
<dbReference type="PROSITE" id="PS00674">
    <property type="entry name" value="AAA"/>
    <property type="match status" value="1"/>
</dbReference>
<organism evidence="5 6">
    <name type="scientific">Tritrichomonas foetus</name>
    <dbReference type="NCBI Taxonomy" id="1144522"/>
    <lineage>
        <taxon>Eukaryota</taxon>
        <taxon>Metamonada</taxon>
        <taxon>Parabasalia</taxon>
        <taxon>Tritrichomonadida</taxon>
        <taxon>Tritrichomonadidae</taxon>
        <taxon>Tritrichomonas</taxon>
    </lineage>
</organism>
<dbReference type="PANTHER" id="PTHR23074:SF17">
    <property type="entry name" value="FIDGETIN-LIKE PROTEIN 1"/>
    <property type="match status" value="1"/>
</dbReference>
<dbReference type="InterPro" id="IPR003959">
    <property type="entry name" value="ATPase_AAA_core"/>
</dbReference>
<proteinExistence type="inferred from homology"/>
<sequence>MFDETNPILKNIEDARELAALGNYEACLRSYSSARDLIAFEQKNCRSRAENDKWSTIIKDIVGEEVKIRRIRKYMDDISYLLTNEEAKKMAQIEKSKELHTKPDFVLQTKVGRRSKSDNKQPGKPRRVAPFRNNIIAKPQPKPSPSPPKSYIQAQDNNEKPNTPRSKAPEIDNQLAQQIIDMGILIKEPDVDWESIAGLADIKKLLRQNLVILPMRPDIAHGLLSPWRSVLFYGPPGTGKTFLAKAIATECHRTFFNITSATITSRFHGESEKLVNYLFDLAEQMSPSTIFFDEIDALASQRGSANENEASRRVKSQLLIKLEGIDTSSKENNIFVLAATNFPWDLDEALLRRFQKRVYIPLPDFDGRKSLILMSLESLTDEKFDYDLWAEQTDGYSCADITNVCRDAAQIVFDRQTSMMNTEQWIQMPAEDAQIIVSNDDFAHALAHRMSSVDHSLLHKYEEWKSQKGAE</sequence>
<dbReference type="RefSeq" id="XP_068347634.1">
    <property type="nucleotide sequence ID" value="XM_068495857.1"/>
</dbReference>
<dbReference type="OrthoDB" id="5334845at2759"/>
<dbReference type="GeneID" id="94830561"/>
<dbReference type="FunFam" id="3.40.50.300:FF:003480">
    <property type="entry name" value="ATPase, AAA family protein"/>
    <property type="match status" value="1"/>
</dbReference>
<protein>
    <submittedName>
        <fullName evidence="5">ATPase, AAA family protein</fullName>
    </submittedName>
</protein>
<dbReference type="InterPro" id="IPR003593">
    <property type="entry name" value="AAA+_ATPase"/>
</dbReference>